<dbReference type="EMBL" id="CP032134">
    <property type="protein sequence ID" value="AXY56371.1"/>
    <property type="molecule type" value="Genomic_DNA"/>
</dbReference>
<feature type="domain" description="Beta-lactamase-related" evidence="1">
    <location>
        <begin position="7"/>
        <end position="314"/>
    </location>
</feature>
<organism evidence="2 3">
    <name type="scientific">Acinetobacter chinensis</name>
    <dbReference type="NCBI Taxonomy" id="2004650"/>
    <lineage>
        <taxon>Bacteria</taxon>
        <taxon>Pseudomonadati</taxon>
        <taxon>Pseudomonadota</taxon>
        <taxon>Gammaproteobacteria</taxon>
        <taxon>Moraxellales</taxon>
        <taxon>Moraxellaceae</taxon>
        <taxon>Acinetobacter</taxon>
    </lineage>
</organism>
<dbReference type="InterPro" id="IPR001466">
    <property type="entry name" value="Beta-lactam-related"/>
</dbReference>
<evidence type="ECO:0000259" key="1">
    <source>
        <dbReference type="Pfam" id="PF00144"/>
    </source>
</evidence>
<evidence type="ECO:0000313" key="2">
    <source>
        <dbReference type="EMBL" id="AXY56371.1"/>
    </source>
</evidence>
<name>A0A3B7LVF4_9GAMM</name>
<evidence type="ECO:0000313" key="3">
    <source>
        <dbReference type="Proteomes" id="UP000263753"/>
    </source>
</evidence>
<gene>
    <name evidence="2" type="ORF">CDG60_07170</name>
</gene>
<dbReference type="Gene3D" id="3.40.710.10">
    <property type="entry name" value="DD-peptidase/beta-lactamase superfamily"/>
    <property type="match status" value="1"/>
</dbReference>
<accession>A0A3B7LVF4</accession>
<dbReference type="PANTHER" id="PTHR46825">
    <property type="entry name" value="D-ALANYL-D-ALANINE-CARBOXYPEPTIDASE/ENDOPEPTIDASE AMPH"/>
    <property type="match status" value="1"/>
</dbReference>
<sequence>MNMYKVDDFVNSELNRQKIPGIAAGIFKNGKPLHLKGYGLSNIEHNVPVLTNTVFQTASIGKMFTAMAVMILVEDKKLILDESIKNYLPNAPADWQPITLRHLLTHTAGLGATDIDVKQEYSDEEYLEQHYSTPIDFPAGTRWSYSNTGYSILGFIVNNVANLKYWQILEERIFKPASMHTARILSDTDIVMNRSAGYESIDGELKNQQWTSASANTLAEGSLYMSLEDYLKWNAIISTRGILSQQSWDQILTPVQLNNGQSYPYGFGWDIQSINNQLVIGHEGSWQGFRTAFLRYEKDNIAFTVLANSSNANVGEILNGIAERYDSNFKRNNDCLIYDEFPLLTLELVTEIEKIADHGVSDKVETNIDGISLVKAAILLKKQGILNQLKLIQNQPNGNHFDRVYKANCVNNVMTIYASFDKDLMQVHSIFIYTEERQI</sequence>
<dbReference type="InterPro" id="IPR012338">
    <property type="entry name" value="Beta-lactam/transpept-like"/>
</dbReference>
<protein>
    <submittedName>
        <fullName evidence="2">Class A beta-lactamase-related serine hydrolase</fullName>
    </submittedName>
</protein>
<dbReference type="AlphaFoldDB" id="A0A3B7LVF4"/>
<dbReference type="SUPFAM" id="SSF56601">
    <property type="entry name" value="beta-lactamase/transpeptidase-like"/>
    <property type="match status" value="1"/>
</dbReference>
<dbReference type="KEGG" id="achi:CDG60_07170"/>
<dbReference type="PANTHER" id="PTHR46825:SF9">
    <property type="entry name" value="BETA-LACTAMASE-RELATED DOMAIN-CONTAINING PROTEIN"/>
    <property type="match status" value="1"/>
</dbReference>
<reference evidence="3" key="1">
    <citation type="submission" date="2018-09" db="EMBL/GenBank/DDBJ databases">
        <title>The complete genome of Acinetobacter sp. strain WCHAc010005.</title>
        <authorList>
            <person name="Hu Y."/>
            <person name="Long H."/>
            <person name="Feng Y."/>
            <person name="Zong Z."/>
        </authorList>
    </citation>
    <scope>NUCLEOTIDE SEQUENCE [LARGE SCALE GENOMIC DNA]</scope>
    <source>
        <strain evidence="3">WCHAc010005</strain>
    </source>
</reference>
<dbReference type="GO" id="GO:0016787">
    <property type="term" value="F:hydrolase activity"/>
    <property type="evidence" value="ECO:0007669"/>
    <property type="project" value="UniProtKB-KW"/>
</dbReference>
<proteinExistence type="predicted"/>
<dbReference type="InterPro" id="IPR050491">
    <property type="entry name" value="AmpC-like"/>
</dbReference>
<dbReference type="Pfam" id="PF00144">
    <property type="entry name" value="Beta-lactamase"/>
    <property type="match status" value="1"/>
</dbReference>
<dbReference type="Proteomes" id="UP000263753">
    <property type="component" value="Chromosome"/>
</dbReference>
<keyword evidence="2" id="KW-0378">Hydrolase</keyword>